<dbReference type="Gene3D" id="3.30.70.2860">
    <property type="match status" value="1"/>
</dbReference>
<dbReference type="NCBIfam" id="TIGR00177">
    <property type="entry name" value="molyb_syn"/>
    <property type="match status" value="1"/>
</dbReference>
<dbReference type="InterPro" id="IPR008135">
    <property type="entry name" value="Competence-induced_CinA"/>
</dbReference>
<dbReference type="InterPro" id="IPR001453">
    <property type="entry name" value="MoaB/Mog_dom"/>
</dbReference>
<dbReference type="InterPro" id="IPR008136">
    <property type="entry name" value="CinA_C"/>
</dbReference>
<dbReference type="AlphaFoldDB" id="A0A125W367"/>
<sequence length="422" mass="46080">MLLEKGKSMKAEIIAVGTELLLGQVVNTNATFLSEELAALGIDVYYQTVVGDNGGRLETLLTEAEQRSDLIVLCGGLGPTEDDLTKQVVAQHLHKSLVEDQEGLNRLHQFFQQSKRPMTENNLRQVLAIEGGQVLQNPTGLAVGSFVTEGTTSYLLLPGPPNELIPMFQQAARPLLIDAFPQEEQLISRVLRFYGIGESQLVTEIQSLIAHQTNPTIAPYAKPNEVTLRLTVKTKDLVAGEELLTATEEKVLAKVGDYFYGYGDDNSLAKVTVDLLLQNGQTVTAAESLTAGLFQSTLGEIAGASKIFKGGFVTYSQETKENFLGISHELLEEHGTVSEACAKEMAEKARQLAKSNYGLSFTGVAGDPLEGQPTGTVWIGLAEEGQPTVAECFHFNRDRNYIRQSAVMRGLDLLRRRIINKK</sequence>
<name>A0A125W367_ENTFL</name>
<dbReference type="PIRSF" id="PIRSF006728">
    <property type="entry name" value="CinA"/>
    <property type="match status" value="1"/>
</dbReference>
<dbReference type="InterPro" id="IPR036653">
    <property type="entry name" value="CinA-like_C"/>
</dbReference>
<dbReference type="EMBL" id="AEBR01000095">
    <property type="protein sequence ID" value="EFM81727.1"/>
    <property type="molecule type" value="Genomic_DNA"/>
</dbReference>
<organism evidence="3 4">
    <name type="scientific">Enterococcus faecalis TX4248</name>
    <dbReference type="NCBI Taxonomy" id="749495"/>
    <lineage>
        <taxon>Bacteria</taxon>
        <taxon>Bacillati</taxon>
        <taxon>Bacillota</taxon>
        <taxon>Bacilli</taxon>
        <taxon>Lactobacillales</taxon>
        <taxon>Enterococcaceae</taxon>
        <taxon>Enterococcus</taxon>
    </lineage>
</organism>
<accession>A0A125W367</accession>
<comment type="caution">
    <text evidence="3">The sequence shown here is derived from an EMBL/GenBank/DDBJ whole genome shotgun (WGS) entry which is preliminary data.</text>
</comment>
<dbReference type="PANTHER" id="PTHR13939:SF0">
    <property type="entry name" value="NMN AMIDOHYDROLASE-LIKE PROTEIN YFAY"/>
    <property type="match status" value="1"/>
</dbReference>
<dbReference type="SUPFAM" id="SSF142433">
    <property type="entry name" value="CinA-like"/>
    <property type="match status" value="1"/>
</dbReference>
<gene>
    <name evidence="1" type="primary">cinA</name>
    <name evidence="3" type="ORF">HMPREF9498_02612</name>
</gene>
<dbReference type="CDD" id="cd00885">
    <property type="entry name" value="cinA"/>
    <property type="match status" value="1"/>
</dbReference>
<dbReference type="SMART" id="SM00852">
    <property type="entry name" value="MoCF_biosynth"/>
    <property type="match status" value="1"/>
</dbReference>
<dbReference type="Pfam" id="PF02464">
    <property type="entry name" value="CinA"/>
    <property type="match status" value="1"/>
</dbReference>
<comment type="similarity">
    <text evidence="1">Belongs to the CinA family.</text>
</comment>
<dbReference type="PANTHER" id="PTHR13939">
    <property type="entry name" value="NICOTINAMIDE-NUCLEOTIDE AMIDOHYDROLASE PNCC"/>
    <property type="match status" value="1"/>
</dbReference>
<dbReference type="Pfam" id="PF18146">
    <property type="entry name" value="CinA_KH"/>
    <property type="match status" value="1"/>
</dbReference>
<evidence type="ECO:0000313" key="3">
    <source>
        <dbReference type="EMBL" id="EFM81727.1"/>
    </source>
</evidence>
<dbReference type="Gene3D" id="3.90.950.20">
    <property type="entry name" value="CinA-like"/>
    <property type="match status" value="1"/>
</dbReference>
<dbReference type="NCBIfam" id="NF001813">
    <property type="entry name" value="PRK00549.1"/>
    <property type="match status" value="1"/>
</dbReference>
<dbReference type="NCBIfam" id="TIGR00200">
    <property type="entry name" value="cinA_nterm"/>
    <property type="match status" value="1"/>
</dbReference>
<dbReference type="InterPro" id="IPR050101">
    <property type="entry name" value="CinA"/>
</dbReference>
<proteinExistence type="inferred from homology"/>
<evidence type="ECO:0000313" key="4">
    <source>
        <dbReference type="Proteomes" id="UP000004846"/>
    </source>
</evidence>
<dbReference type="NCBIfam" id="TIGR00199">
    <property type="entry name" value="PncC_domain"/>
    <property type="match status" value="1"/>
</dbReference>
<dbReference type="InterPro" id="IPR041424">
    <property type="entry name" value="CinA_KH"/>
</dbReference>
<dbReference type="Pfam" id="PF00994">
    <property type="entry name" value="MoCF_biosynth"/>
    <property type="match status" value="1"/>
</dbReference>
<dbReference type="SUPFAM" id="SSF53218">
    <property type="entry name" value="Molybdenum cofactor biosynthesis proteins"/>
    <property type="match status" value="1"/>
</dbReference>
<dbReference type="Gene3D" id="3.40.980.10">
    <property type="entry name" value="MoaB/Mog-like domain"/>
    <property type="match status" value="1"/>
</dbReference>
<dbReference type="Proteomes" id="UP000004846">
    <property type="component" value="Unassembled WGS sequence"/>
</dbReference>
<dbReference type="InterPro" id="IPR036425">
    <property type="entry name" value="MoaB/Mog-like_dom_sf"/>
</dbReference>
<feature type="domain" description="MoaB/Mog" evidence="2">
    <location>
        <begin position="12"/>
        <end position="178"/>
    </location>
</feature>
<dbReference type="HAMAP" id="MF_00226_B">
    <property type="entry name" value="CinA_B"/>
    <property type="match status" value="1"/>
</dbReference>
<reference evidence="4" key="1">
    <citation type="submission" date="2010-07" db="EMBL/GenBank/DDBJ databases">
        <authorList>
            <person name="Weinstock G."/>
            <person name="Sodergren E."/>
            <person name="Clifton S."/>
            <person name="Fulton L."/>
            <person name="Fulton B."/>
            <person name="Courtney L."/>
            <person name="Fronick C."/>
            <person name="Harrison M."/>
            <person name="Strong C."/>
            <person name="Farmer C."/>
            <person name="Delahaunty K."/>
            <person name="Markovic C."/>
            <person name="Hall O."/>
            <person name="Minx P."/>
            <person name="Tomlinson C."/>
            <person name="Mitreva M."/>
            <person name="Hou S."/>
            <person name="Chen J."/>
            <person name="Wollam A."/>
            <person name="Pepin K.H."/>
            <person name="Johnson M."/>
            <person name="Bhonagiri V."/>
            <person name="Zhang X."/>
            <person name="Suruliraj S."/>
            <person name="Warren W."/>
            <person name="Chinwalla A."/>
            <person name="Mardis E.R."/>
            <person name="Wilson R.K."/>
        </authorList>
    </citation>
    <scope>NUCLEOTIDE SEQUENCE [LARGE SCALE GENOMIC DNA]</scope>
    <source>
        <strain evidence="4">TX4248</strain>
    </source>
</reference>
<dbReference type="HOGENOM" id="CLU_030805_9_3_9"/>
<protein>
    <recommendedName>
        <fullName evidence="1">Putative competence-damage inducible protein</fullName>
    </recommendedName>
</protein>
<evidence type="ECO:0000256" key="1">
    <source>
        <dbReference type="HAMAP-Rule" id="MF_00226"/>
    </source>
</evidence>
<evidence type="ECO:0000259" key="2">
    <source>
        <dbReference type="SMART" id="SM00852"/>
    </source>
</evidence>